<evidence type="ECO:0000256" key="2">
    <source>
        <dbReference type="ARBA" id="ARBA00022801"/>
    </source>
</evidence>
<dbReference type="Gene3D" id="3.20.20.80">
    <property type="entry name" value="Glycosidases"/>
    <property type="match status" value="1"/>
</dbReference>
<dbReference type="Pfam" id="PF00232">
    <property type="entry name" value="Glyco_hydro_1"/>
    <property type="match status" value="1"/>
</dbReference>
<evidence type="ECO:0000313" key="6">
    <source>
        <dbReference type="Proteomes" id="UP000652761"/>
    </source>
</evidence>
<reference evidence="5" key="1">
    <citation type="submission" date="2017-07" db="EMBL/GenBank/DDBJ databases">
        <title>Taro Niue Genome Assembly and Annotation.</title>
        <authorList>
            <person name="Atibalentja N."/>
            <person name="Keating K."/>
            <person name="Fields C.J."/>
        </authorList>
    </citation>
    <scope>NUCLEOTIDE SEQUENCE</scope>
    <source>
        <strain evidence="5">Niue_2</strain>
        <tissue evidence="5">Leaf</tissue>
    </source>
</reference>
<evidence type="ECO:0000313" key="5">
    <source>
        <dbReference type="EMBL" id="MQL98067.1"/>
    </source>
</evidence>
<protein>
    <recommendedName>
        <fullName evidence="7">Beta-glucosidase</fullName>
    </recommendedName>
</protein>
<proteinExistence type="inferred from homology"/>
<evidence type="ECO:0008006" key="7">
    <source>
        <dbReference type="Google" id="ProtNLM"/>
    </source>
</evidence>
<name>A0A843VUX3_COLES</name>
<dbReference type="SUPFAM" id="SSF51445">
    <property type="entry name" value="(Trans)glycosidases"/>
    <property type="match status" value="1"/>
</dbReference>
<comment type="caution">
    <text evidence="5">The sequence shown here is derived from an EMBL/GenBank/DDBJ whole genome shotgun (WGS) entry which is preliminary data.</text>
</comment>
<evidence type="ECO:0000256" key="4">
    <source>
        <dbReference type="RuleBase" id="RU003690"/>
    </source>
</evidence>
<dbReference type="AlphaFoldDB" id="A0A843VUX3"/>
<dbReference type="GO" id="GO:0008422">
    <property type="term" value="F:beta-glucosidase activity"/>
    <property type="evidence" value="ECO:0007669"/>
    <property type="project" value="UniProtKB-ARBA"/>
</dbReference>
<organism evidence="5 6">
    <name type="scientific">Colocasia esculenta</name>
    <name type="common">Wild taro</name>
    <name type="synonym">Arum esculentum</name>
    <dbReference type="NCBI Taxonomy" id="4460"/>
    <lineage>
        <taxon>Eukaryota</taxon>
        <taxon>Viridiplantae</taxon>
        <taxon>Streptophyta</taxon>
        <taxon>Embryophyta</taxon>
        <taxon>Tracheophyta</taxon>
        <taxon>Spermatophyta</taxon>
        <taxon>Magnoliopsida</taxon>
        <taxon>Liliopsida</taxon>
        <taxon>Araceae</taxon>
        <taxon>Aroideae</taxon>
        <taxon>Colocasieae</taxon>
        <taxon>Colocasia</taxon>
    </lineage>
</organism>
<dbReference type="EMBL" id="NMUH01002135">
    <property type="protein sequence ID" value="MQL98067.1"/>
    <property type="molecule type" value="Genomic_DNA"/>
</dbReference>
<comment type="similarity">
    <text evidence="1 4">Belongs to the glycosyl hydrolase 1 family.</text>
</comment>
<dbReference type="InterPro" id="IPR017853">
    <property type="entry name" value="GH"/>
</dbReference>
<dbReference type="PANTHER" id="PTHR10353">
    <property type="entry name" value="GLYCOSYL HYDROLASE"/>
    <property type="match status" value="1"/>
</dbReference>
<dbReference type="OrthoDB" id="65569at2759"/>
<dbReference type="GO" id="GO:0005975">
    <property type="term" value="P:carbohydrate metabolic process"/>
    <property type="evidence" value="ECO:0007669"/>
    <property type="project" value="InterPro"/>
</dbReference>
<sequence length="256" mass="29266">MELCTFSSQGSQKGKIGIALVSNWFMPFHKSKSDRDAAGRGLDFMFMDPLAQGDYPFSMRVLVGDRLPKFTKKQSKMVKGSFDFIGLNYYTTYYAVAFPFTRNANMSVTYSGDIFANLTGEYKGKAIGPVAASSWLYVYPPGIRKLLLYTKKKYNNPVIYITENGVDEINNGSLSLAEALRDDQRIAYYGQHLHQVQQAIREGADVRGFFAWSLMDNFEWAYGYTVRFGIYYVDYKDGLKRYPKSSAIWFRDFLKG</sequence>
<evidence type="ECO:0000256" key="1">
    <source>
        <dbReference type="ARBA" id="ARBA00010838"/>
    </source>
</evidence>
<keyword evidence="3" id="KW-0326">Glycosidase</keyword>
<dbReference type="PRINTS" id="PR00131">
    <property type="entry name" value="GLHYDRLASE1"/>
</dbReference>
<evidence type="ECO:0000256" key="3">
    <source>
        <dbReference type="ARBA" id="ARBA00023295"/>
    </source>
</evidence>
<keyword evidence="6" id="KW-1185">Reference proteome</keyword>
<keyword evidence="2" id="KW-0378">Hydrolase</keyword>
<accession>A0A843VUX3</accession>
<gene>
    <name evidence="5" type="ORF">Taro_030773</name>
</gene>
<dbReference type="Proteomes" id="UP000652761">
    <property type="component" value="Unassembled WGS sequence"/>
</dbReference>
<dbReference type="PANTHER" id="PTHR10353:SF137">
    <property type="entry name" value="MYROSINASE 3-RELATED"/>
    <property type="match status" value="1"/>
</dbReference>
<dbReference type="InterPro" id="IPR001360">
    <property type="entry name" value="Glyco_hydro_1"/>
</dbReference>